<dbReference type="Gene3D" id="3.40.50.2300">
    <property type="match status" value="2"/>
</dbReference>
<keyword evidence="2" id="KW-1003">Cell membrane</keyword>
<evidence type="ECO:0000313" key="8">
    <source>
        <dbReference type="Proteomes" id="UP001218895"/>
    </source>
</evidence>
<comment type="subcellular location">
    <subcellularLocation>
        <location evidence="1">Cell membrane</location>
    </subcellularLocation>
</comment>
<reference evidence="7" key="1">
    <citation type="submission" date="2022-01" db="EMBL/GenBank/DDBJ databases">
        <title>Complete genome of Methanomicrobium antiquum DSM 21220.</title>
        <authorList>
            <person name="Chen S.-C."/>
            <person name="You Y.-T."/>
            <person name="Zhou Y.-Z."/>
            <person name="Lai M.-C."/>
        </authorList>
    </citation>
    <scope>NUCLEOTIDE SEQUENCE</scope>
    <source>
        <strain evidence="7">DSM 21220</strain>
    </source>
</reference>
<protein>
    <submittedName>
        <fullName evidence="7">BMP family ABC transporter substrate-binding protein</fullName>
    </submittedName>
</protein>
<dbReference type="Pfam" id="PF02608">
    <property type="entry name" value="Bmp"/>
    <property type="match status" value="1"/>
</dbReference>
<keyword evidence="4" id="KW-0472">Membrane</keyword>
<keyword evidence="5" id="KW-0449">Lipoprotein</keyword>
<gene>
    <name evidence="7" type="ORF">L1994_05875</name>
</gene>
<dbReference type="RefSeq" id="WP_278100749.1">
    <property type="nucleotide sequence ID" value="NZ_CP091092.1"/>
</dbReference>
<organism evidence="7 8">
    <name type="scientific">Methanomicrobium antiquum</name>
    <dbReference type="NCBI Taxonomy" id="487686"/>
    <lineage>
        <taxon>Archaea</taxon>
        <taxon>Methanobacteriati</taxon>
        <taxon>Methanobacteriota</taxon>
        <taxon>Stenosarchaea group</taxon>
        <taxon>Methanomicrobia</taxon>
        <taxon>Methanomicrobiales</taxon>
        <taxon>Methanomicrobiaceae</taxon>
        <taxon>Methanomicrobium</taxon>
    </lineage>
</organism>
<evidence type="ECO:0000256" key="1">
    <source>
        <dbReference type="ARBA" id="ARBA00004236"/>
    </source>
</evidence>
<evidence type="ECO:0000259" key="6">
    <source>
        <dbReference type="Pfam" id="PF02608"/>
    </source>
</evidence>
<evidence type="ECO:0000256" key="5">
    <source>
        <dbReference type="ARBA" id="ARBA00023288"/>
    </source>
</evidence>
<evidence type="ECO:0000313" key="7">
    <source>
        <dbReference type="EMBL" id="WFN37910.1"/>
    </source>
</evidence>
<dbReference type="AlphaFoldDB" id="A0AAF0FXM6"/>
<evidence type="ECO:0000256" key="3">
    <source>
        <dbReference type="ARBA" id="ARBA00022729"/>
    </source>
</evidence>
<dbReference type="PANTHER" id="PTHR34296:SF2">
    <property type="entry name" value="ABC TRANSPORTER GUANOSINE-BINDING PROTEIN NUPN"/>
    <property type="match status" value="1"/>
</dbReference>
<feature type="domain" description="ABC transporter substrate-binding protein PnrA-like" evidence="6">
    <location>
        <begin position="40"/>
        <end position="302"/>
    </location>
</feature>
<dbReference type="GeneID" id="79949907"/>
<proteinExistence type="predicted"/>
<name>A0AAF0FXM6_9EURY</name>
<dbReference type="InterPro" id="IPR003760">
    <property type="entry name" value="PnrA-like"/>
</dbReference>
<dbReference type="InterPro" id="IPR050957">
    <property type="entry name" value="BMP_lipoprotein"/>
</dbReference>
<dbReference type="PANTHER" id="PTHR34296">
    <property type="entry name" value="TRANSCRIPTIONAL ACTIVATOR PROTEIN MED"/>
    <property type="match status" value="1"/>
</dbReference>
<evidence type="ECO:0000256" key="2">
    <source>
        <dbReference type="ARBA" id="ARBA00022475"/>
    </source>
</evidence>
<dbReference type="KEGG" id="manq:L1994_05875"/>
<dbReference type="Proteomes" id="UP001218895">
    <property type="component" value="Chromosome"/>
</dbReference>
<dbReference type="GO" id="GO:0005886">
    <property type="term" value="C:plasma membrane"/>
    <property type="evidence" value="ECO:0007669"/>
    <property type="project" value="UniProtKB-SubCell"/>
</dbReference>
<dbReference type="CDD" id="cd06354">
    <property type="entry name" value="PBP1_PrnA-like"/>
    <property type="match status" value="1"/>
</dbReference>
<sequence>MNRKYIVFCVIIAAVIIPAVLISASIVPGEPTAGAVYIVYGSEKGDLSYTDAAYKGLLEAQNDFGIVIREFTPLDYESLPAILKNSSGAERPGLIITVGFQYADFTRELADENKDIFFLAIDQSGIGSENLRSYEITSYGDSFLSGVLAASATNTGRVGIIMGMQSDVLDTFLRGYSDGVFSINPDVTVENAYVNQNSTEGFNDPEKTRRIADLMYQNGTDVLFMCAGYSNMGAFNLANDTLCLYIIGTDSDQSPLGPGFVLASAVKWVDTVVYNGISEYLGGSFTGGNVVAGLKDGVNGLLFNPKFEEYNKTVGAWEITAEEEEAKYLQQKLFS</sequence>
<keyword evidence="3" id="KW-0732">Signal</keyword>
<evidence type="ECO:0000256" key="4">
    <source>
        <dbReference type="ARBA" id="ARBA00023136"/>
    </source>
</evidence>
<accession>A0AAF0FXM6</accession>
<dbReference type="EMBL" id="CP091092">
    <property type="protein sequence ID" value="WFN37910.1"/>
    <property type="molecule type" value="Genomic_DNA"/>
</dbReference>
<keyword evidence="8" id="KW-1185">Reference proteome</keyword>